<dbReference type="GO" id="GO:0006402">
    <property type="term" value="P:mRNA catabolic process"/>
    <property type="evidence" value="ECO:0007669"/>
    <property type="project" value="TreeGrafter"/>
</dbReference>
<dbReference type="GO" id="GO:0000175">
    <property type="term" value="F:3'-5'-RNA exonuclease activity"/>
    <property type="evidence" value="ECO:0007669"/>
    <property type="project" value="TreeGrafter"/>
</dbReference>
<dbReference type="GO" id="GO:0000932">
    <property type="term" value="C:P-body"/>
    <property type="evidence" value="ECO:0007669"/>
    <property type="project" value="TreeGrafter"/>
</dbReference>
<organism evidence="2 3">
    <name type="scientific">Prototheca wickerhamii</name>
    <dbReference type="NCBI Taxonomy" id="3111"/>
    <lineage>
        <taxon>Eukaryota</taxon>
        <taxon>Viridiplantae</taxon>
        <taxon>Chlorophyta</taxon>
        <taxon>core chlorophytes</taxon>
        <taxon>Trebouxiophyceae</taxon>
        <taxon>Chlorellales</taxon>
        <taxon>Chlorellaceae</taxon>
        <taxon>Prototheca</taxon>
    </lineage>
</organism>
<dbReference type="Proteomes" id="UP001255856">
    <property type="component" value="Unassembled WGS sequence"/>
</dbReference>
<protein>
    <recommendedName>
        <fullName evidence="1">RNB domain-containing protein</fullName>
    </recommendedName>
</protein>
<evidence type="ECO:0000259" key="1">
    <source>
        <dbReference type="Pfam" id="PF00773"/>
    </source>
</evidence>
<dbReference type="PANTHER" id="PTHR23355:SF42">
    <property type="entry name" value="RIBONUCLEASE II, CHLOROPLASTIC_MITOCHONDRIAL"/>
    <property type="match status" value="1"/>
</dbReference>
<sequence length="162" mass="17308">MMRSVTGVAAPVPHAGLGLPGYVQVTSPIRRYGDLLAHWQLKAALRGEPAPFDPGQLALEVAASGAATQEAIRLERDVQARWVARFFAQQAPGALWRATALSWLRQEAGILRVLLDDLGLEAVARSDWPVGPGERLTLACVAADPDAGFVQLEAVQPLAARL</sequence>
<evidence type="ECO:0000313" key="2">
    <source>
        <dbReference type="EMBL" id="KAK2076306.1"/>
    </source>
</evidence>
<dbReference type="GO" id="GO:0003723">
    <property type="term" value="F:RNA binding"/>
    <property type="evidence" value="ECO:0007669"/>
    <property type="project" value="InterPro"/>
</dbReference>
<evidence type="ECO:0000313" key="3">
    <source>
        <dbReference type="Proteomes" id="UP001255856"/>
    </source>
</evidence>
<proteinExistence type="predicted"/>
<dbReference type="Pfam" id="PF00773">
    <property type="entry name" value="RNB"/>
    <property type="match status" value="1"/>
</dbReference>
<gene>
    <name evidence="2" type="ORF">QBZ16_000830</name>
</gene>
<accession>A0AAD9MM36</accession>
<dbReference type="PANTHER" id="PTHR23355">
    <property type="entry name" value="RIBONUCLEASE"/>
    <property type="match status" value="1"/>
</dbReference>
<dbReference type="SUPFAM" id="SSF50249">
    <property type="entry name" value="Nucleic acid-binding proteins"/>
    <property type="match status" value="1"/>
</dbReference>
<feature type="domain" description="RNB" evidence="1">
    <location>
        <begin position="9"/>
        <end position="46"/>
    </location>
</feature>
<dbReference type="InterPro" id="IPR050180">
    <property type="entry name" value="RNR_Ribonuclease"/>
</dbReference>
<keyword evidence="3" id="KW-1185">Reference proteome</keyword>
<reference evidence="2" key="1">
    <citation type="submission" date="2021-01" db="EMBL/GenBank/DDBJ databases">
        <authorList>
            <person name="Eckstrom K.M.E."/>
        </authorList>
    </citation>
    <scope>NUCLEOTIDE SEQUENCE</scope>
    <source>
        <strain evidence="2">UVCC 0001</strain>
    </source>
</reference>
<dbReference type="EMBL" id="JASFZW010000010">
    <property type="protein sequence ID" value="KAK2076306.1"/>
    <property type="molecule type" value="Genomic_DNA"/>
</dbReference>
<comment type="caution">
    <text evidence="2">The sequence shown here is derived from an EMBL/GenBank/DDBJ whole genome shotgun (WGS) entry which is preliminary data.</text>
</comment>
<dbReference type="AlphaFoldDB" id="A0AAD9MM36"/>
<dbReference type="InterPro" id="IPR012340">
    <property type="entry name" value="NA-bd_OB-fold"/>
</dbReference>
<name>A0AAD9MM36_PROWI</name>
<dbReference type="InterPro" id="IPR001900">
    <property type="entry name" value="RNase_II/R"/>
</dbReference>